<evidence type="ECO:0000313" key="1">
    <source>
        <dbReference type="EMBL" id="SLM97701.1"/>
    </source>
</evidence>
<gene>
    <name evidence="1" type="ORF">FM105_07595</name>
</gene>
<protein>
    <recommendedName>
        <fullName evidence="3">DUF4192 family protein</fullName>
    </recommendedName>
</protein>
<dbReference type="InterPro" id="IPR025447">
    <property type="entry name" value="DUF4192"/>
</dbReference>
<organism evidence="1 2">
    <name type="scientific">Brevibacterium yomogidense</name>
    <dbReference type="NCBI Taxonomy" id="946573"/>
    <lineage>
        <taxon>Bacteria</taxon>
        <taxon>Bacillati</taxon>
        <taxon>Actinomycetota</taxon>
        <taxon>Actinomycetes</taxon>
        <taxon>Micrococcales</taxon>
        <taxon>Brevibacteriaceae</taxon>
        <taxon>Brevibacterium</taxon>
    </lineage>
</organism>
<dbReference type="EMBL" id="FWFF01000013">
    <property type="protein sequence ID" value="SLM97701.1"/>
    <property type="molecule type" value="Genomic_DNA"/>
</dbReference>
<sequence>MTHGPDLVGIVPQLLGYPPEDSLVLVTATRIGPKIGHIGPSLRVNLAVEDAAVLDVPDVLRFTEPLLAVPDADTIFPVLYSDVLADFHMGWDDREPMPDAELAAVTVLLTGLDLVTDVLRDMGFSVFPALWSGRGGCGEVGATESSALDSVRPTGSMTSRGSATAPVAESFAASVRIPEPDAATAAAVAALRRERFAAAELVDGLVSETLLLDARARARAAGEVPDVPLVVDPRAVLALELLCRTVADRDIIQMLLAGDHPDFLPERLRGCAPGAFLPYARRCVDGGGAAEHMVGLSPDPPRHDALAEAVEWLRRCLPLVDDGARADVLALIAWFEWARGRMSFAHHYVECALSVDPDHRLASMLRRAIDNGIPPRWLHRR</sequence>
<dbReference type="AlphaFoldDB" id="A0A1X6XEK0"/>
<evidence type="ECO:0008006" key="3">
    <source>
        <dbReference type="Google" id="ProtNLM"/>
    </source>
</evidence>
<reference evidence="2" key="1">
    <citation type="submission" date="2017-02" db="EMBL/GenBank/DDBJ databases">
        <authorList>
            <person name="Dridi B."/>
        </authorList>
    </citation>
    <scope>NUCLEOTIDE SEQUENCE [LARGE SCALE GENOMIC DNA]</scope>
    <source>
        <strain evidence="2">B Co 03.10</strain>
    </source>
</reference>
<evidence type="ECO:0000313" key="2">
    <source>
        <dbReference type="Proteomes" id="UP000196581"/>
    </source>
</evidence>
<keyword evidence="2" id="KW-1185">Reference proteome</keyword>
<dbReference type="Proteomes" id="UP000196581">
    <property type="component" value="Unassembled WGS sequence"/>
</dbReference>
<name>A0A1X6XEK0_9MICO</name>
<dbReference type="Pfam" id="PF13830">
    <property type="entry name" value="DUF4192"/>
    <property type="match status" value="2"/>
</dbReference>
<proteinExistence type="predicted"/>
<accession>A0A1X6XEK0</accession>